<name>A0AAE1Q653_9EUCA</name>
<evidence type="ECO:0000256" key="1">
    <source>
        <dbReference type="SAM" id="MobiDB-lite"/>
    </source>
</evidence>
<organism evidence="2 3">
    <name type="scientific">Petrolisthes manimaculis</name>
    <dbReference type="NCBI Taxonomy" id="1843537"/>
    <lineage>
        <taxon>Eukaryota</taxon>
        <taxon>Metazoa</taxon>
        <taxon>Ecdysozoa</taxon>
        <taxon>Arthropoda</taxon>
        <taxon>Crustacea</taxon>
        <taxon>Multicrustacea</taxon>
        <taxon>Malacostraca</taxon>
        <taxon>Eumalacostraca</taxon>
        <taxon>Eucarida</taxon>
        <taxon>Decapoda</taxon>
        <taxon>Pleocyemata</taxon>
        <taxon>Anomura</taxon>
        <taxon>Galatheoidea</taxon>
        <taxon>Porcellanidae</taxon>
        <taxon>Petrolisthes</taxon>
    </lineage>
</organism>
<evidence type="ECO:0000313" key="2">
    <source>
        <dbReference type="EMBL" id="KAK4320230.1"/>
    </source>
</evidence>
<feature type="compositionally biased region" description="Basic and acidic residues" evidence="1">
    <location>
        <begin position="69"/>
        <end position="79"/>
    </location>
</feature>
<dbReference type="Proteomes" id="UP001292094">
    <property type="component" value="Unassembled WGS sequence"/>
</dbReference>
<dbReference type="AlphaFoldDB" id="A0AAE1Q653"/>
<proteinExistence type="predicted"/>
<sequence length="89" mass="9747">MAVVREGTACGHLSYVCVFLSTCKALRVGRDRGRRGTLVPAKDLLISSRVVVLAIHACASRRNPPSQQSKKDTDKDGNHVAKLNMEEAW</sequence>
<dbReference type="EMBL" id="JAWZYT010000682">
    <property type="protein sequence ID" value="KAK4320230.1"/>
    <property type="molecule type" value="Genomic_DNA"/>
</dbReference>
<protein>
    <submittedName>
        <fullName evidence="2">Uncharacterized protein</fullName>
    </submittedName>
</protein>
<feature type="region of interest" description="Disordered" evidence="1">
    <location>
        <begin position="61"/>
        <end position="89"/>
    </location>
</feature>
<keyword evidence="3" id="KW-1185">Reference proteome</keyword>
<evidence type="ECO:0000313" key="3">
    <source>
        <dbReference type="Proteomes" id="UP001292094"/>
    </source>
</evidence>
<reference evidence="2" key="1">
    <citation type="submission" date="2023-11" db="EMBL/GenBank/DDBJ databases">
        <title>Genome assemblies of two species of porcelain crab, Petrolisthes cinctipes and Petrolisthes manimaculis (Anomura: Porcellanidae).</title>
        <authorList>
            <person name="Angst P."/>
        </authorList>
    </citation>
    <scope>NUCLEOTIDE SEQUENCE</scope>
    <source>
        <strain evidence="2">PB745_02</strain>
        <tissue evidence="2">Gill</tissue>
    </source>
</reference>
<comment type="caution">
    <text evidence="2">The sequence shown here is derived from an EMBL/GenBank/DDBJ whole genome shotgun (WGS) entry which is preliminary data.</text>
</comment>
<accession>A0AAE1Q653</accession>
<gene>
    <name evidence="2" type="ORF">Pmani_008881</name>
</gene>